<feature type="binding site" evidence="7">
    <location>
        <position position="456"/>
    </location>
    <ligand>
        <name>deamido-NAD(+)</name>
        <dbReference type="ChEBI" id="CHEBI:58437"/>
        <note>ligand shared between two neighboring subunits</note>
    </ligand>
</feature>
<dbReference type="GO" id="GO:0004359">
    <property type="term" value="F:glutaminase activity"/>
    <property type="evidence" value="ECO:0007669"/>
    <property type="project" value="InterPro"/>
</dbReference>
<dbReference type="EMBL" id="QDKQ01000043">
    <property type="protein sequence ID" value="PVM89160.1"/>
    <property type="molecule type" value="Genomic_DNA"/>
</dbReference>
<evidence type="ECO:0000313" key="11">
    <source>
        <dbReference type="EMBL" id="PVM89160.1"/>
    </source>
</evidence>
<dbReference type="Proteomes" id="UP000245073">
    <property type="component" value="Unassembled WGS sequence"/>
</dbReference>
<protein>
    <recommendedName>
        <fullName evidence="7 8">Glutamine-dependent NAD(+) synthetase</fullName>
        <ecNumber evidence="7 8">6.3.5.1</ecNumber>
    </recommendedName>
    <alternativeName>
        <fullName evidence="7 8">NAD(+) synthase [glutamine-hydrolyzing]</fullName>
    </alternativeName>
</protein>
<evidence type="ECO:0000256" key="2">
    <source>
        <dbReference type="ARBA" id="ARBA00007145"/>
    </source>
</evidence>
<feature type="active site" description="For glutaminase activity" evidence="7">
    <location>
        <position position="124"/>
    </location>
</feature>
<sequence length="675" mass="72656">MGSPSFFSPYRHGFVRVAAAVPKVKLADPASNAAAVLDLVRQGHDQGVAVMAFPELGLTGYSIDDLLQQEVLLDAVEAAIASLAEESEKLSPMFVVGAPLRDGGRLYNAAVAIHAGRVLGVVPKSFLPNYREFYERRWFTPGAGVAGKALRLAGQNVPFGTDILFKADGFTVGVEICEDVWTPNPPSTAQALAGAEILLNLSASNITIGKSETRRLLCASQSARAVAAYVYSAAGAGESSTDVAWDGHLDIHEMGALLAQTERFSTGPTWTLADVDVERIRQERMRVGSFGDAMALAPSAAPFRVVAFDFAPPAGDLALARAVERFPFTPSDPAKLRENCYEAYNIQVQGLARRVEASGLKKLVIGISGGLDSTQALLVAAKAMDQLSLPRENILAYTLPGFATSDRTKSNAWALMRAMGVSAVELDIRPAAIQMLKDLDHPFGRGEPVYDVTFENVQAGLRTDYLFRLANHHGGLVVGTGDLSELALGWCTYGVGDHMSHYNPNCGAAKTLIQHLIRFVAHSGDVDAATTALLEDILATEISPELVPGEQTQATESFVGPYALQDFNLYYMTRYGMAPSKIAFLAWSAWHDAGEGGWPVGLPDAARRAYDLAEIRKWLELFLKRFFANQFKRSAVPNGPKISSGGALSPRGDWRMPSDAKADAWLAELSANIPR</sequence>
<dbReference type="PIRSF" id="PIRSF006630">
    <property type="entry name" value="NADS_GAT"/>
    <property type="match status" value="1"/>
</dbReference>
<dbReference type="InterPro" id="IPR022310">
    <property type="entry name" value="NAD/GMP_synthase"/>
</dbReference>
<comment type="pathway">
    <text evidence="1 7 8">Cofactor biosynthesis; NAD(+) biosynthesis; NAD(+) from deamido-NAD(+) (L-Gln route): step 1/1.</text>
</comment>
<feature type="binding site" evidence="7">
    <location>
        <position position="130"/>
    </location>
    <ligand>
        <name>L-glutamine</name>
        <dbReference type="ChEBI" id="CHEBI:58359"/>
    </ligand>
</feature>
<dbReference type="NCBIfam" id="NF002730">
    <property type="entry name" value="PRK02628.1"/>
    <property type="match status" value="1"/>
</dbReference>
<dbReference type="PANTHER" id="PTHR23090">
    <property type="entry name" value="NH 3 /GLUTAMINE-DEPENDENT NAD + SYNTHETASE"/>
    <property type="match status" value="1"/>
</dbReference>
<comment type="catalytic activity">
    <reaction evidence="7 8">
        <text>deamido-NAD(+) + L-glutamine + ATP + H2O = L-glutamate + AMP + diphosphate + NAD(+) + H(+)</text>
        <dbReference type="Rhea" id="RHEA:24384"/>
        <dbReference type="ChEBI" id="CHEBI:15377"/>
        <dbReference type="ChEBI" id="CHEBI:15378"/>
        <dbReference type="ChEBI" id="CHEBI:29985"/>
        <dbReference type="ChEBI" id="CHEBI:30616"/>
        <dbReference type="ChEBI" id="CHEBI:33019"/>
        <dbReference type="ChEBI" id="CHEBI:57540"/>
        <dbReference type="ChEBI" id="CHEBI:58359"/>
        <dbReference type="ChEBI" id="CHEBI:58437"/>
        <dbReference type="ChEBI" id="CHEBI:456215"/>
        <dbReference type="EC" id="6.3.5.1"/>
    </reaction>
</comment>
<feature type="binding site" evidence="7">
    <location>
        <position position="480"/>
    </location>
    <ligand>
        <name>ATP</name>
        <dbReference type="ChEBI" id="CHEBI:30616"/>
    </ligand>
</feature>
<evidence type="ECO:0000256" key="4">
    <source>
        <dbReference type="ARBA" id="ARBA00022741"/>
    </source>
</evidence>
<feature type="binding site" evidence="7">
    <location>
        <begin position="490"/>
        <end position="493"/>
    </location>
    <ligand>
        <name>deamido-NAD(+)</name>
        <dbReference type="ChEBI" id="CHEBI:58437"/>
        <note>ligand shared between two neighboring subunits</note>
    </ligand>
</feature>
<dbReference type="InterPro" id="IPR014729">
    <property type="entry name" value="Rossmann-like_a/b/a_fold"/>
</dbReference>
<dbReference type="Pfam" id="PF00795">
    <property type="entry name" value="CN_hydrolase"/>
    <property type="match status" value="1"/>
</dbReference>
<dbReference type="GO" id="GO:0009435">
    <property type="term" value="P:NAD+ biosynthetic process"/>
    <property type="evidence" value="ECO:0007669"/>
    <property type="project" value="UniProtKB-UniRule"/>
</dbReference>
<dbReference type="InterPro" id="IPR014445">
    <property type="entry name" value="Gln-dep_NAD_synthase"/>
</dbReference>
<feature type="binding site" evidence="7">
    <location>
        <begin position="366"/>
        <end position="373"/>
    </location>
    <ligand>
        <name>ATP</name>
        <dbReference type="ChEBI" id="CHEBI:30616"/>
    </ligand>
</feature>
<dbReference type="FunFam" id="3.40.50.620:FF:000155">
    <property type="entry name" value="Glutamine-dependent NAD(+) synthetase"/>
    <property type="match status" value="1"/>
</dbReference>
<dbReference type="Gene3D" id="3.40.50.620">
    <property type="entry name" value="HUPs"/>
    <property type="match status" value="1"/>
</dbReference>
<feature type="active site" description="Nucleophile; for glutaminase activity" evidence="7">
    <location>
        <position position="177"/>
    </location>
</feature>
<dbReference type="GO" id="GO:0005737">
    <property type="term" value="C:cytoplasm"/>
    <property type="evidence" value="ECO:0007669"/>
    <property type="project" value="InterPro"/>
</dbReference>
<keyword evidence="6 7" id="KW-0520">NAD</keyword>
<feature type="binding site" evidence="7">
    <location>
        <position position="204"/>
    </location>
    <ligand>
        <name>L-glutamine</name>
        <dbReference type="ChEBI" id="CHEBI:58359"/>
    </ligand>
</feature>
<feature type="binding site" evidence="7">
    <location>
        <position position="210"/>
    </location>
    <ligand>
        <name>L-glutamine</name>
        <dbReference type="ChEBI" id="CHEBI:58359"/>
    </ligand>
</feature>
<evidence type="ECO:0000313" key="12">
    <source>
        <dbReference type="Proteomes" id="UP000245073"/>
    </source>
</evidence>
<feature type="binding site" evidence="7">
    <location>
        <position position="485"/>
    </location>
    <ligand>
        <name>deamido-NAD(+)</name>
        <dbReference type="ChEBI" id="CHEBI:58437"/>
        <note>ligand shared between two neighboring subunits</note>
    </ligand>
</feature>
<dbReference type="GO" id="GO:0005524">
    <property type="term" value="F:ATP binding"/>
    <property type="evidence" value="ECO:0007669"/>
    <property type="project" value="UniProtKB-UniRule"/>
</dbReference>
<comment type="function">
    <text evidence="7">Catalyzes the ATP-dependent amidation of deamido-NAD to form NAD. Uses L-glutamine as a nitrogen source.</text>
</comment>
<dbReference type="Gene3D" id="3.60.110.10">
    <property type="entry name" value="Carbon-nitrogen hydrolase"/>
    <property type="match status" value="1"/>
</dbReference>
<comment type="similarity">
    <text evidence="9">Belongs to the NAD synthetase family.</text>
</comment>
<dbReference type="CDD" id="cd07570">
    <property type="entry name" value="GAT_Gln-NAD-synth"/>
    <property type="match status" value="1"/>
</dbReference>
<dbReference type="RefSeq" id="WP_109101224.1">
    <property type="nucleotide sequence ID" value="NZ_QDKQ01000043.1"/>
</dbReference>
<dbReference type="CDD" id="cd00553">
    <property type="entry name" value="NAD_synthase"/>
    <property type="match status" value="1"/>
</dbReference>
<feature type="active site" description="Proton acceptor; for glutaminase activity" evidence="7">
    <location>
        <position position="55"/>
    </location>
</feature>
<evidence type="ECO:0000256" key="5">
    <source>
        <dbReference type="ARBA" id="ARBA00022840"/>
    </source>
</evidence>
<dbReference type="SUPFAM" id="SSF52402">
    <property type="entry name" value="Adenine nucleotide alpha hydrolases-like"/>
    <property type="match status" value="1"/>
</dbReference>
<dbReference type="Gene3D" id="1.10.10.1140">
    <property type="entry name" value="Glutamine-dependent NAD+ synthetase, C-terminal domain"/>
    <property type="match status" value="1"/>
</dbReference>
<evidence type="ECO:0000256" key="7">
    <source>
        <dbReference type="HAMAP-Rule" id="MF_02090"/>
    </source>
</evidence>
<dbReference type="Pfam" id="PF02540">
    <property type="entry name" value="NAD_synthase"/>
    <property type="match status" value="1"/>
</dbReference>
<dbReference type="PROSITE" id="PS50263">
    <property type="entry name" value="CN_HYDROLASE"/>
    <property type="match status" value="1"/>
</dbReference>
<dbReference type="HAMAP" id="MF_02090">
    <property type="entry name" value="NadE_glutamine_dep"/>
    <property type="match status" value="1"/>
</dbReference>
<keyword evidence="3 7" id="KW-0436">Ligase</keyword>
<dbReference type="FunFam" id="1.10.10.1140:FF:000001">
    <property type="entry name" value="Glutamine-dependent NAD(+) synthetase"/>
    <property type="match status" value="1"/>
</dbReference>
<dbReference type="OrthoDB" id="9760188at2"/>
<dbReference type="PANTHER" id="PTHR23090:SF9">
    <property type="entry name" value="GLUTAMINE-DEPENDENT NAD(+) SYNTHETASE"/>
    <property type="match status" value="1"/>
</dbReference>
<evidence type="ECO:0000256" key="3">
    <source>
        <dbReference type="ARBA" id="ARBA00022598"/>
    </source>
</evidence>
<keyword evidence="4 7" id="KW-0547">Nucleotide-binding</keyword>
<dbReference type="InterPro" id="IPR041856">
    <property type="entry name" value="NAD+_synth_C"/>
</dbReference>
<comment type="similarity">
    <text evidence="2 7 8">In the C-terminal section; belongs to the NAD synthetase family.</text>
</comment>
<dbReference type="NCBIfam" id="TIGR00552">
    <property type="entry name" value="nadE"/>
    <property type="match status" value="1"/>
</dbReference>
<dbReference type="InterPro" id="IPR003694">
    <property type="entry name" value="NAD_synthase"/>
</dbReference>
<evidence type="ECO:0000256" key="6">
    <source>
        <dbReference type="ARBA" id="ARBA00023027"/>
    </source>
</evidence>
<organism evidence="11 12">
    <name type="scientific">Caulobacter endophyticus</name>
    <dbReference type="NCBI Taxonomy" id="2172652"/>
    <lineage>
        <taxon>Bacteria</taxon>
        <taxon>Pseudomonadati</taxon>
        <taxon>Pseudomonadota</taxon>
        <taxon>Alphaproteobacteria</taxon>
        <taxon>Caulobacterales</taxon>
        <taxon>Caulobacteraceae</taxon>
        <taxon>Caulobacter</taxon>
    </lineage>
</organism>
<name>A0A2T9JZM8_9CAUL</name>
<keyword evidence="12" id="KW-1185">Reference proteome</keyword>
<proteinExistence type="inferred from homology"/>
<dbReference type="InterPro" id="IPR036526">
    <property type="entry name" value="C-N_Hydrolase_sf"/>
</dbReference>
<comment type="caution">
    <text evidence="11">The sequence shown here is derived from an EMBL/GenBank/DDBJ whole genome shotgun (WGS) entry which is preliminary data.</text>
</comment>
<dbReference type="GO" id="GO:0003952">
    <property type="term" value="F:NAD+ synthase (glutamine-hydrolyzing) activity"/>
    <property type="evidence" value="ECO:0007669"/>
    <property type="project" value="UniProtKB-UniRule"/>
</dbReference>
<evidence type="ECO:0000259" key="10">
    <source>
        <dbReference type="PROSITE" id="PS50263"/>
    </source>
</evidence>
<dbReference type="GO" id="GO:0008795">
    <property type="term" value="F:NAD+ synthase activity"/>
    <property type="evidence" value="ECO:0007669"/>
    <property type="project" value="UniProtKB-UniRule"/>
</dbReference>
<keyword evidence="5 7" id="KW-0067">ATP-binding</keyword>
<dbReference type="UniPathway" id="UPA00253">
    <property type="reaction ID" value="UER00334"/>
</dbReference>
<dbReference type="InterPro" id="IPR003010">
    <property type="entry name" value="C-N_Hydrolase"/>
</dbReference>
<reference evidence="11 12" key="1">
    <citation type="submission" date="2018-04" db="EMBL/GenBank/DDBJ databases">
        <title>The genome sequence of Caulobacter sp. 744.</title>
        <authorList>
            <person name="Gao J."/>
            <person name="Sun J."/>
        </authorList>
    </citation>
    <scope>NUCLEOTIDE SEQUENCE [LARGE SCALE GENOMIC DNA]</scope>
    <source>
        <strain evidence="11 12">774</strain>
    </source>
</reference>
<accession>A0A2T9JZM8</accession>
<dbReference type="AlphaFoldDB" id="A0A2T9JZM8"/>
<gene>
    <name evidence="7" type="primary">nadE</name>
    <name evidence="11" type="ORF">DDF67_12545</name>
</gene>
<dbReference type="EC" id="6.3.5.1" evidence="7 8"/>
<dbReference type="SUPFAM" id="SSF56317">
    <property type="entry name" value="Carbon-nitrogen hydrolase"/>
    <property type="match status" value="1"/>
</dbReference>
<feature type="domain" description="CN hydrolase" evidence="10">
    <location>
        <begin position="15"/>
        <end position="277"/>
    </location>
</feature>
<evidence type="ECO:0000256" key="1">
    <source>
        <dbReference type="ARBA" id="ARBA00005188"/>
    </source>
</evidence>
<evidence type="ECO:0000256" key="9">
    <source>
        <dbReference type="RuleBase" id="RU003811"/>
    </source>
</evidence>
<evidence type="ECO:0000256" key="8">
    <source>
        <dbReference type="PIRNR" id="PIRNR006630"/>
    </source>
</evidence>
<feature type="binding site" evidence="7">
    <location>
        <position position="632"/>
    </location>
    <ligand>
        <name>deamido-NAD(+)</name>
        <dbReference type="ChEBI" id="CHEBI:58437"/>
        <note>ligand shared between two neighboring subunits</note>
    </ligand>
</feature>